<gene>
    <name evidence="1" type="ORF">FHS97_003168</name>
</gene>
<comment type="caution">
    <text evidence="1">The sequence shown here is derived from an EMBL/GenBank/DDBJ whole genome shotgun (WGS) entry which is preliminary data.</text>
</comment>
<keyword evidence="2" id="KW-1185">Reference proteome</keyword>
<dbReference type="Proteomes" id="UP000560131">
    <property type="component" value="Unassembled WGS sequence"/>
</dbReference>
<dbReference type="EMBL" id="JACIJN010000011">
    <property type="protein sequence ID" value="MBB5727214.1"/>
    <property type="molecule type" value="Genomic_DNA"/>
</dbReference>
<name>A0ABR6N8U9_9SPHN</name>
<sequence length="33" mass="3453">MAVIVTVLMIVTVIVVVMVPVTHARHLPSGRGG</sequence>
<accession>A0ABR6N8U9</accession>
<evidence type="ECO:0000313" key="1">
    <source>
        <dbReference type="EMBL" id="MBB5727214.1"/>
    </source>
</evidence>
<protein>
    <submittedName>
        <fullName evidence="1">Uncharacterized protein</fullName>
    </submittedName>
</protein>
<organism evidence="1 2">
    <name type="scientific">Sphingomonas endophytica</name>
    <dbReference type="NCBI Taxonomy" id="869719"/>
    <lineage>
        <taxon>Bacteria</taxon>
        <taxon>Pseudomonadati</taxon>
        <taxon>Pseudomonadota</taxon>
        <taxon>Alphaproteobacteria</taxon>
        <taxon>Sphingomonadales</taxon>
        <taxon>Sphingomonadaceae</taxon>
        <taxon>Sphingomonas</taxon>
    </lineage>
</organism>
<reference evidence="1 2" key="1">
    <citation type="submission" date="2020-08" db="EMBL/GenBank/DDBJ databases">
        <title>Genomic Encyclopedia of Type Strains, Phase IV (KMG-IV): sequencing the most valuable type-strain genomes for metagenomic binning, comparative biology and taxonomic classification.</title>
        <authorList>
            <person name="Goeker M."/>
        </authorList>
    </citation>
    <scope>NUCLEOTIDE SEQUENCE [LARGE SCALE GENOMIC DNA]</scope>
    <source>
        <strain evidence="1 2">DSM 101535</strain>
    </source>
</reference>
<proteinExistence type="predicted"/>
<evidence type="ECO:0000313" key="2">
    <source>
        <dbReference type="Proteomes" id="UP000560131"/>
    </source>
</evidence>